<evidence type="ECO:0000256" key="1">
    <source>
        <dbReference type="ARBA" id="ARBA00010560"/>
    </source>
</evidence>
<reference evidence="3" key="1">
    <citation type="submission" date="2025-08" db="UniProtKB">
        <authorList>
            <consortium name="Ensembl"/>
        </authorList>
    </citation>
    <scope>IDENTIFICATION</scope>
</reference>
<dbReference type="OMA" id="YFQPPLM"/>
<evidence type="ECO:0000256" key="2">
    <source>
        <dbReference type="SAM" id="MobiDB-lite"/>
    </source>
</evidence>
<feature type="compositionally biased region" description="Basic and acidic residues" evidence="2">
    <location>
        <begin position="1317"/>
        <end position="1327"/>
    </location>
</feature>
<dbReference type="RefSeq" id="XP_051248967.1">
    <property type="nucleotide sequence ID" value="XM_051393007.1"/>
</dbReference>
<protein>
    <recommendedName>
        <fullName evidence="5">Round spermatid basic protein 1-like protein</fullName>
    </recommendedName>
</protein>
<dbReference type="OrthoDB" id="6020087at2759"/>
<feature type="compositionally biased region" description="Basic residues" evidence="2">
    <location>
        <begin position="287"/>
        <end position="307"/>
    </location>
</feature>
<feature type="compositionally biased region" description="Low complexity" evidence="2">
    <location>
        <begin position="183"/>
        <end position="197"/>
    </location>
</feature>
<gene>
    <name evidence="3" type="primary">LOC127359173</name>
</gene>
<feature type="compositionally biased region" description="Basic and acidic residues" evidence="2">
    <location>
        <begin position="208"/>
        <end position="248"/>
    </location>
</feature>
<feature type="compositionally biased region" description="Low complexity" evidence="2">
    <location>
        <begin position="939"/>
        <end position="1001"/>
    </location>
</feature>
<keyword evidence="4" id="KW-1185">Reference proteome</keyword>
<organism evidence="3 4">
    <name type="scientific">Dicentrarchus labrax</name>
    <name type="common">European seabass</name>
    <name type="synonym">Morone labrax</name>
    <dbReference type="NCBI Taxonomy" id="13489"/>
    <lineage>
        <taxon>Eukaryota</taxon>
        <taxon>Metazoa</taxon>
        <taxon>Chordata</taxon>
        <taxon>Craniata</taxon>
        <taxon>Vertebrata</taxon>
        <taxon>Euteleostomi</taxon>
        <taxon>Actinopterygii</taxon>
        <taxon>Neopterygii</taxon>
        <taxon>Teleostei</taxon>
        <taxon>Neoteleostei</taxon>
        <taxon>Acanthomorphata</taxon>
        <taxon>Eupercaria</taxon>
        <taxon>Moronidae</taxon>
        <taxon>Dicentrarchus</taxon>
    </lineage>
</organism>
<feature type="compositionally biased region" description="Low complexity" evidence="2">
    <location>
        <begin position="1"/>
        <end position="27"/>
    </location>
</feature>
<dbReference type="Ensembl" id="ENSDLAT00005076732.1">
    <property type="protein sequence ID" value="ENSDLAP00005073999.1"/>
    <property type="gene ID" value="ENSDLAG00005027229.1"/>
</dbReference>
<dbReference type="PANTHER" id="PTHR13354">
    <property type="entry name" value="ROUND SPERMATID BASIC PROTEIN 1"/>
    <property type="match status" value="1"/>
</dbReference>
<reference evidence="3" key="2">
    <citation type="submission" date="2025-09" db="UniProtKB">
        <authorList>
            <consortium name="Ensembl"/>
        </authorList>
    </citation>
    <scope>IDENTIFICATION</scope>
</reference>
<feature type="compositionally biased region" description="Basic and acidic residues" evidence="2">
    <location>
        <begin position="157"/>
        <end position="177"/>
    </location>
</feature>
<feature type="compositionally biased region" description="Low complexity" evidence="2">
    <location>
        <begin position="1009"/>
        <end position="1025"/>
    </location>
</feature>
<name>A0A8P4K3Y1_DICLA</name>
<feature type="compositionally biased region" description="Low complexity" evidence="2">
    <location>
        <begin position="1253"/>
        <end position="1262"/>
    </location>
</feature>
<sequence>MADSLGSAHLTGAAAAATAVAPAVASAKSPLVKPTEAKGAADNRSQSSRDFNPPPPPPPPPKKVRVEERSVKPKKLSREGGVGGNGSGREKLQQPTKQQSCGSGAGLWSFSPVKASSNNPPVPATGGSQPPTNTHKVFKQSDFFLHKAPSSSRAKKPNKDKQREKEREKGKGGGEEKKKHKLVVTPGPGSNVGNNNNDISRFNNTSAAKRENGEVILPPKEHSNKDKAKERDREEREKKKVKDGEREKEKKKHKVINEIKRENGEVKQPIKDEKEKAKINAEELQIKKVKKKKKKKHKEGEKHKRVKMYHRSCQTICAGLLLHPTSPPPSSNPTQNSSLSPFKSPLPVFPPPNNKTAHLPPSSPPLVSKSPFNSSLHNSQSPSIKTPQPSPTKHQPQCTYPGMAGLEFAPYIHIENQPNGGALVAHAYTSQLSSLSVVQRQRFAQEFVTLAFSEDSSQAAHYVMGIVHGEASYLPDFLDYFSSKFPTAPVKMEILGKKDIETTTMVNFYSQVKKTYSNGTYRAGAMRQISLVGAVDEEVGDYFPEFLGMLEESPFLKRTLPWGTFSSLRLMNPTESDDGPIMWVRPGEQMIPVADIPKSPFKRKRSTNEVKNLLQSLPRTSEPREMLFEDRTRAHADHIGQGFERQTTAAVGVLKAVRSGESSEPPRVTKDVVCFHAGDFLPVVQRLQLDLHEPPLSQCVQWVDDAKLNQLRREGIHYARIRLCHDDIYFIPRNVVHQFKTVSSVCSLAWHVRLKQYHHGEGEEDEEEEEEEEVKEEEEEQEVKEEEEEEEEQVESKEKETVEEKEEEEEVRREKKREKGAKERIKEENEEIDLGENRTLPVVKMEQQPLSSQPAPSVDSNVSSARDKEETMERVKEGGKPKQQQVSPPAKMKTELPASPLCKNKPPPASHPPHQDTKPKAASSKHLHHHHHHHHSDSRTTSSSTSSSSSAPKSPISKSSTSSSPLAVTPLRSSYAAPNPSSTSSPSAVLSTSSSVSTSTSPPKPALLPPSAVSSSSQLPSSSKSDQPKDRASPRLKPDVPTDARTQSEVRASPAVDVHTQASESLHADTRTHAVARAPTDSWTLQEKWTRSADSWSSVDPQMHPPPDTGRQGMYMQQYAPQHLPPPPHLPHMLPPSFPHLLPHSHLPHRPPLLPPSPTHPTQPQTLNSYLGQKAPPHSVHISQLHLHPPHQPNITTQSQPYYQPPLMACPSQPNTPLSSSQSLPPHLSHHHQYITPHAKTFFPPQHPHFPSHHFLPPQSFLPQPPSSYPLQPQYQTPAPPFPHPPPPPSSSPPPPPPSLPPPRPPQPSPSVLSPPAKHEEEQKQIL</sequence>
<feature type="compositionally biased region" description="Polar residues" evidence="2">
    <location>
        <begin position="372"/>
        <end position="398"/>
    </location>
</feature>
<feature type="compositionally biased region" description="Low complexity" evidence="2">
    <location>
        <begin position="1211"/>
        <end position="1227"/>
    </location>
</feature>
<feature type="compositionally biased region" description="Basic residues" evidence="2">
    <location>
        <begin position="923"/>
        <end position="936"/>
    </location>
</feature>
<feature type="compositionally biased region" description="Pro residues" evidence="2">
    <location>
        <begin position="1278"/>
        <end position="1309"/>
    </location>
</feature>
<feature type="region of interest" description="Disordered" evidence="2">
    <location>
        <begin position="324"/>
        <end position="399"/>
    </location>
</feature>
<feature type="compositionally biased region" description="Basic and acidic residues" evidence="2">
    <location>
        <begin position="255"/>
        <end position="286"/>
    </location>
</feature>
<evidence type="ECO:0000313" key="4">
    <source>
        <dbReference type="Proteomes" id="UP000694389"/>
    </source>
</evidence>
<dbReference type="PANTHER" id="PTHR13354:SF9">
    <property type="entry name" value="LYSINE-SPECIFIC DEMETHYLASE RSBN1L"/>
    <property type="match status" value="1"/>
</dbReference>
<feature type="region of interest" description="Disordered" evidence="2">
    <location>
        <begin position="759"/>
        <end position="1327"/>
    </location>
</feature>
<dbReference type="InterPro" id="IPR026306">
    <property type="entry name" value="RSBN1/Dpy-2/CEP530"/>
</dbReference>
<feature type="compositionally biased region" description="Polar residues" evidence="2">
    <location>
        <begin position="1193"/>
        <end position="1202"/>
    </location>
</feature>
<accession>A0A8P4K3Y1</accession>
<dbReference type="GeneID" id="127359173"/>
<feature type="compositionally biased region" description="Polar residues" evidence="2">
    <location>
        <begin position="93"/>
        <end position="102"/>
    </location>
</feature>
<dbReference type="GeneTree" id="ENSGT00390000001969"/>
<dbReference type="Proteomes" id="UP000694389">
    <property type="component" value="Unassembled WGS sequence"/>
</dbReference>
<feature type="compositionally biased region" description="Polar residues" evidence="2">
    <location>
        <begin position="848"/>
        <end position="864"/>
    </location>
</feature>
<feature type="compositionally biased region" description="Basic and acidic residues" evidence="2">
    <location>
        <begin position="1026"/>
        <end position="1048"/>
    </location>
</feature>
<feature type="compositionally biased region" description="Pro residues" evidence="2">
    <location>
        <begin position="1123"/>
        <end position="1138"/>
    </location>
</feature>
<evidence type="ECO:0008006" key="5">
    <source>
        <dbReference type="Google" id="ProtNLM"/>
    </source>
</evidence>
<feature type="compositionally biased region" description="Pro residues" evidence="2">
    <location>
        <begin position="52"/>
        <end position="61"/>
    </location>
</feature>
<feature type="compositionally biased region" description="Low complexity" evidence="2">
    <location>
        <begin position="332"/>
        <end position="346"/>
    </location>
</feature>
<feature type="compositionally biased region" description="Pro residues" evidence="2">
    <location>
        <begin position="1150"/>
        <end position="1161"/>
    </location>
</feature>
<feature type="compositionally biased region" description="Polar residues" evidence="2">
    <location>
        <begin position="198"/>
        <end position="207"/>
    </location>
</feature>
<comment type="similarity">
    <text evidence="1">Belongs to the round spermatid basic protein 1 family.</text>
</comment>
<dbReference type="GO" id="GO:0005634">
    <property type="term" value="C:nucleus"/>
    <property type="evidence" value="ECO:0007669"/>
    <property type="project" value="InterPro"/>
</dbReference>
<feature type="compositionally biased region" description="Basic and acidic residues" evidence="2">
    <location>
        <begin position="865"/>
        <end position="880"/>
    </location>
</feature>
<feature type="compositionally biased region" description="Acidic residues" evidence="2">
    <location>
        <begin position="762"/>
        <end position="793"/>
    </location>
</feature>
<feature type="compositionally biased region" description="Polar residues" evidence="2">
    <location>
        <begin position="1081"/>
        <end position="1100"/>
    </location>
</feature>
<feature type="region of interest" description="Disordered" evidence="2">
    <location>
        <begin position="1"/>
        <end position="307"/>
    </location>
</feature>
<evidence type="ECO:0000313" key="3">
    <source>
        <dbReference type="Ensembl" id="ENSDLAP00005073999.1"/>
    </source>
</evidence>
<proteinExistence type="inferred from homology"/>
<feature type="compositionally biased region" description="Polar residues" evidence="2">
    <location>
        <begin position="126"/>
        <end position="135"/>
    </location>
</feature>